<dbReference type="OrthoDB" id="3733126at2"/>
<dbReference type="EMBL" id="LT607412">
    <property type="protein sequence ID" value="SCE77519.1"/>
    <property type="molecule type" value="Genomic_DNA"/>
</dbReference>
<proteinExistence type="predicted"/>
<evidence type="ECO:0000313" key="3">
    <source>
        <dbReference type="Proteomes" id="UP000198243"/>
    </source>
</evidence>
<keyword evidence="2" id="KW-0808">Transferase</keyword>
<dbReference type="InterPro" id="IPR007345">
    <property type="entry name" value="Polysacch_pyruvyl_Trfase"/>
</dbReference>
<gene>
    <name evidence="2" type="ORF">GA0070607_1415</name>
</gene>
<dbReference type="Proteomes" id="UP000198243">
    <property type="component" value="Chromosome I"/>
</dbReference>
<accession>A0A1C4V129</accession>
<reference evidence="3" key="1">
    <citation type="submission" date="2016-06" db="EMBL/GenBank/DDBJ databases">
        <authorList>
            <person name="Varghese N."/>
            <person name="Submissions Spin"/>
        </authorList>
    </citation>
    <scope>NUCLEOTIDE SEQUENCE [LARGE SCALE GENOMIC DNA]</scope>
    <source>
        <strain evidence="3">DSM 44875</strain>
    </source>
</reference>
<protein>
    <submittedName>
        <fullName evidence="2">Polysaccharide pyruvyl transferase family protein WcaK</fullName>
    </submittedName>
</protein>
<dbReference type="Pfam" id="PF04230">
    <property type="entry name" value="PS_pyruv_trans"/>
    <property type="match status" value="1"/>
</dbReference>
<keyword evidence="3" id="KW-1185">Reference proteome</keyword>
<evidence type="ECO:0000259" key="1">
    <source>
        <dbReference type="Pfam" id="PF04230"/>
    </source>
</evidence>
<dbReference type="RefSeq" id="WP_157743096.1">
    <property type="nucleotide sequence ID" value="NZ_LT607412.1"/>
</dbReference>
<dbReference type="GO" id="GO:0016740">
    <property type="term" value="F:transferase activity"/>
    <property type="evidence" value="ECO:0007669"/>
    <property type="project" value="UniProtKB-KW"/>
</dbReference>
<organism evidence="2 3">
    <name type="scientific">Micromonospora coriariae</name>
    <dbReference type="NCBI Taxonomy" id="285665"/>
    <lineage>
        <taxon>Bacteria</taxon>
        <taxon>Bacillati</taxon>
        <taxon>Actinomycetota</taxon>
        <taxon>Actinomycetes</taxon>
        <taxon>Micromonosporales</taxon>
        <taxon>Micromonosporaceae</taxon>
        <taxon>Micromonospora</taxon>
    </lineage>
</organism>
<evidence type="ECO:0000313" key="2">
    <source>
        <dbReference type="EMBL" id="SCE77519.1"/>
    </source>
</evidence>
<feature type="domain" description="Polysaccharide pyruvyl transferase" evidence="1">
    <location>
        <begin position="93"/>
        <end position="318"/>
    </location>
</feature>
<dbReference type="PANTHER" id="PTHR36836">
    <property type="entry name" value="COLANIC ACID BIOSYNTHESIS PROTEIN WCAK"/>
    <property type="match status" value="1"/>
</dbReference>
<sequence length="384" mass="41603">MSVDRRSGAARRPLVVGYYGMQNVGDNAFCVIVDWALARYWGTEAPTFAAPPLVDLPADRAGMSQALFESLDPVRRAGKLLNKASLLGGATMLLFGGGSVFRDMGPFSEKKVFAAWSRVSKRPIAAVGVSVGPFVSSAAQQRLAEVFRHVDYVGVRDTASVDRLRDIGYPGLVVPAGDLAGLLPEALGDVAPAPVPRVPGRARLGVTLLGSDTDLPEPEQRRREQALISGIRSFVDAEPVDVTIFVFNTHPVRGDVGPSERLRAALGGRCDVRTVTADDGVRAVWSEMRTCDIGLHMRMHGGIFSYVAYVPFALVPYHRKCADFLDEIGQPATRRLPAQPEEPAEVHKVLANLLASGERPRLDLTEFAHRARLNFTRAPWAISG</sequence>
<name>A0A1C4V129_9ACTN</name>
<dbReference type="PANTHER" id="PTHR36836:SF1">
    <property type="entry name" value="COLANIC ACID BIOSYNTHESIS PROTEIN WCAK"/>
    <property type="match status" value="1"/>
</dbReference>
<dbReference type="AlphaFoldDB" id="A0A1C4V129"/>